<dbReference type="RefSeq" id="WP_123887874.1">
    <property type="nucleotide sequence ID" value="NZ_RKKU01000001.1"/>
</dbReference>
<dbReference type="GO" id="GO:0004519">
    <property type="term" value="F:endonuclease activity"/>
    <property type="evidence" value="ECO:0007669"/>
    <property type="project" value="UniProtKB-KW"/>
</dbReference>
<name>A0ABX9XN46_9PSED</name>
<sequence>MDKNTGRRRLEYKAWTPEEDALLRELWKTQSLNQCSTAMGRGTSSIYNRVQKLQLKRTDEYKAITGCGQFKPGHSTWNAGKKGWKAGGRSAETQFKLGDRPSNTWRPIGAERLSKDGILFRKVADTGRKKADWRAVHVLIWEEHNGQLPDGHIVIFKDKNRANFDPSNLEALTRAESMQRNSIDRYGSDYRSAAIKLGWFKRKLNKLEKANANAQ</sequence>
<keyword evidence="3" id="KW-1185">Reference proteome</keyword>
<evidence type="ECO:0000313" key="2">
    <source>
        <dbReference type="EMBL" id="ROZ88436.1"/>
    </source>
</evidence>
<dbReference type="InterPro" id="IPR003615">
    <property type="entry name" value="HNH_nuc"/>
</dbReference>
<keyword evidence="2" id="KW-0255">Endonuclease</keyword>
<keyword evidence="2" id="KW-0378">Hydrolase</keyword>
<dbReference type="Pfam" id="PF13392">
    <property type="entry name" value="HNH_3"/>
    <property type="match status" value="1"/>
</dbReference>
<dbReference type="EMBL" id="RKKU01000001">
    <property type="protein sequence ID" value="ROZ88436.1"/>
    <property type="molecule type" value="Genomic_DNA"/>
</dbReference>
<organism evidence="2 3">
    <name type="scientific">Pseudomonas neustonica</name>
    <dbReference type="NCBI Taxonomy" id="2487346"/>
    <lineage>
        <taxon>Bacteria</taxon>
        <taxon>Pseudomonadati</taxon>
        <taxon>Pseudomonadota</taxon>
        <taxon>Gammaproteobacteria</taxon>
        <taxon>Pseudomonadales</taxon>
        <taxon>Pseudomonadaceae</taxon>
        <taxon>Pseudomonas</taxon>
    </lineage>
</organism>
<keyword evidence="2" id="KW-0540">Nuclease</keyword>
<reference evidence="2 3" key="1">
    <citation type="submission" date="2018-11" db="EMBL/GenBank/DDBJ databases">
        <authorList>
            <person name="Jang G.I."/>
            <person name="Hwang C.Y."/>
        </authorList>
    </citation>
    <scope>NUCLEOTIDE SEQUENCE [LARGE SCALE GENOMIC DNA]</scope>
    <source>
        <strain evidence="2 3">SSM26</strain>
    </source>
</reference>
<feature type="domain" description="HNH nuclease" evidence="1">
    <location>
        <begin position="134"/>
        <end position="178"/>
    </location>
</feature>
<dbReference type="Gene3D" id="3.90.75.20">
    <property type="match status" value="1"/>
</dbReference>
<protein>
    <submittedName>
        <fullName evidence="2">HNH endonuclease</fullName>
    </submittedName>
</protein>
<gene>
    <name evidence="2" type="ORF">EF096_01730</name>
</gene>
<dbReference type="InterPro" id="IPR044925">
    <property type="entry name" value="His-Me_finger_sf"/>
</dbReference>
<accession>A0ABX9XN46</accession>
<proteinExistence type="predicted"/>
<dbReference type="Proteomes" id="UP000275199">
    <property type="component" value="Unassembled WGS sequence"/>
</dbReference>
<comment type="caution">
    <text evidence="2">The sequence shown here is derived from an EMBL/GenBank/DDBJ whole genome shotgun (WGS) entry which is preliminary data.</text>
</comment>
<evidence type="ECO:0000259" key="1">
    <source>
        <dbReference type="Pfam" id="PF13392"/>
    </source>
</evidence>
<evidence type="ECO:0000313" key="3">
    <source>
        <dbReference type="Proteomes" id="UP000275199"/>
    </source>
</evidence>
<dbReference type="SUPFAM" id="SSF54060">
    <property type="entry name" value="His-Me finger endonucleases"/>
    <property type="match status" value="1"/>
</dbReference>